<dbReference type="RefSeq" id="WP_095070280.1">
    <property type="nucleotide sequence ID" value="NZ_LT906465.1"/>
</dbReference>
<dbReference type="AlphaFoldDB" id="A0A239WS08"/>
<dbReference type="KEGG" id="ctak:4412677_00612"/>
<dbReference type="EMBL" id="LT906465">
    <property type="protein sequence ID" value="SNV37029.1"/>
    <property type="molecule type" value="Genomic_DNA"/>
</dbReference>
<name>A0A239WS08_9FLAO</name>
<organism evidence="1 2">
    <name type="scientific">Chryseobacterium taklimakanense</name>
    <dbReference type="NCBI Taxonomy" id="536441"/>
    <lineage>
        <taxon>Bacteria</taxon>
        <taxon>Pseudomonadati</taxon>
        <taxon>Bacteroidota</taxon>
        <taxon>Flavobacteriia</taxon>
        <taxon>Flavobacteriales</taxon>
        <taxon>Weeksellaceae</taxon>
        <taxon>Chryseobacterium group</taxon>
        <taxon>Chryseobacterium</taxon>
    </lineage>
</organism>
<gene>
    <name evidence="1" type="ORF">SAMEA4412677_00612</name>
</gene>
<sequence>MTKQEVIKKAYGKYYDLCKPYLRGHLIDRVLFEDETEKKLSDLNDIEFLSDGIVFSFPMELKGFEDNNGWIKIESEKDLPDYQGTLIAIKKSDTEVYEVHFFNYLKEGEKKEWAKIFSHYRLIPNFDAPIY</sequence>
<proteinExistence type="predicted"/>
<keyword evidence="2" id="KW-1185">Reference proteome</keyword>
<evidence type="ECO:0000313" key="2">
    <source>
        <dbReference type="Proteomes" id="UP000215196"/>
    </source>
</evidence>
<reference evidence="1 2" key="1">
    <citation type="submission" date="2017-06" db="EMBL/GenBank/DDBJ databases">
        <authorList>
            <consortium name="Pathogen Informatics"/>
        </authorList>
    </citation>
    <scope>NUCLEOTIDE SEQUENCE [LARGE SCALE GENOMIC DNA]</scope>
    <source>
        <strain evidence="1 2">NCTC13490</strain>
    </source>
</reference>
<evidence type="ECO:0000313" key="1">
    <source>
        <dbReference type="EMBL" id="SNV37029.1"/>
    </source>
</evidence>
<dbReference type="Proteomes" id="UP000215196">
    <property type="component" value="Chromosome 1"/>
</dbReference>
<protein>
    <submittedName>
        <fullName evidence="1">Uncharacterized protein</fullName>
    </submittedName>
</protein>
<accession>A0A239WS08</accession>